<dbReference type="PATRIC" id="fig|295405.11.peg.27"/>
<dbReference type="KEGG" id="bfr:BFp0029"/>
<dbReference type="HOGENOM" id="CLU_686702_0_0_10"/>
<accession>Q64MD1</accession>
<dbReference type="OrthoDB" id="1022712at2"/>
<reference evidence="1 2" key="1">
    <citation type="journal article" date="2004" name="Proc. Natl. Acad. Sci. U.S.A.">
        <title>Genomic analysis of Bacteroides fragilis reveals extensive DNA inversions regulating cell surface adaptation.</title>
        <authorList>
            <person name="Kuwahara T."/>
            <person name="Yamashita A."/>
            <person name="Hirakawa H."/>
            <person name="Nakayama H."/>
            <person name="Toh H."/>
            <person name="Okada N."/>
            <person name="Kuhara S."/>
            <person name="Hattori M."/>
            <person name="Hayashi T."/>
            <person name="Ohnishi Y."/>
        </authorList>
    </citation>
    <scope>NUCLEOTIDE SEQUENCE [LARGE SCALE GENOMIC DNA]</scope>
    <source>
        <strain evidence="1 2">YCH46</strain>
        <plasmid evidence="2">Plasmid pBFY46</plasmid>
    </source>
</reference>
<geneLocation type="plasmid" evidence="1 2">
    <name>pBFY46</name>
</geneLocation>
<organism evidence="1 2">
    <name type="scientific">Bacteroides fragilis (strain YCH46)</name>
    <dbReference type="NCBI Taxonomy" id="295405"/>
    <lineage>
        <taxon>Bacteria</taxon>
        <taxon>Pseudomonadati</taxon>
        <taxon>Bacteroidota</taxon>
        <taxon>Bacteroidia</taxon>
        <taxon>Bacteroidales</taxon>
        <taxon>Bacteroidaceae</taxon>
        <taxon>Bacteroides</taxon>
    </lineage>
</organism>
<dbReference type="RefSeq" id="WP_011199160.1">
    <property type="nucleotide sequence ID" value="NC_006297.1"/>
</dbReference>
<dbReference type="EMBL" id="AP006842">
    <property type="protein sequence ID" value="BAD51356.1"/>
    <property type="molecule type" value="Genomic_DNA"/>
</dbReference>
<proteinExistence type="predicted"/>
<dbReference type="Proteomes" id="UP000002197">
    <property type="component" value="Plasmid pBFY46"/>
</dbReference>
<gene>
    <name evidence="1" type="ordered locus">BFp0029</name>
</gene>
<evidence type="ECO:0000313" key="2">
    <source>
        <dbReference type="Proteomes" id="UP000002197"/>
    </source>
</evidence>
<protein>
    <submittedName>
        <fullName evidence="1">Uncharacterized protein</fullName>
    </submittedName>
</protein>
<dbReference type="Pfam" id="PF13155">
    <property type="entry name" value="Toprim_2"/>
    <property type="match status" value="1"/>
</dbReference>
<name>Q64MD1_BACFR</name>
<dbReference type="AlphaFoldDB" id="Q64MD1"/>
<keyword evidence="1" id="KW-0614">Plasmid</keyword>
<evidence type="ECO:0000313" key="1">
    <source>
        <dbReference type="EMBL" id="BAD51356.1"/>
    </source>
</evidence>
<sequence length="371" mass="42494">MMTFEDYKARISIIQIAEDLGYKQDKSKGANSPVYKLTDTAGNKIDEIVIRNPHNNSQQHYFDRNHRGGDVIAFVKNHINDFPQFQHNNLFVRLNMVLSNYANTPYSPKYESYNSNVKQNNEFNISRYNVKDASIEDLKFLTKERGISHDTVSTFLPFIKMVNDTQAKGNYYNVGFPYINPTTKETSINNFELRNFGFKGMAAGGDKSNSLWLADFSNDKALVKNVYLFESAIDGLSFYQLNKDKIDLERSVFGSVGGYISDNQIKNTLKAYPNAIINTGFDNDLNGNLYDIKVHGIMANLNLKIEAQKDKSIINFTTEKHRFALNNQDVSITRFRDETHSSARMKVFKPKEGKDFNEILLQKQKSKSLKI</sequence>